<keyword evidence="2" id="KW-1185">Reference proteome</keyword>
<comment type="caution">
    <text evidence="1">The sequence shown here is derived from an EMBL/GenBank/DDBJ whole genome shotgun (WGS) entry which is preliminary data.</text>
</comment>
<name>A0A392UV10_9FABA</name>
<protein>
    <submittedName>
        <fullName evidence="1">Uncharacterized protein</fullName>
    </submittedName>
</protein>
<dbReference type="AlphaFoldDB" id="A0A392UV10"/>
<proteinExistence type="predicted"/>
<evidence type="ECO:0000313" key="1">
    <source>
        <dbReference type="EMBL" id="MCI79667.1"/>
    </source>
</evidence>
<feature type="non-terminal residue" evidence="1">
    <location>
        <position position="1"/>
    </location>
</feature>
<dbReference type="Proteomes" id="UP000265520">
    <property type="component" value="Unassembled WGS sequence"/>
</dbReference>
<reference evidence="1 2" key="1">
    <citation type="journal article" date="2018" name="Front. Plant Sci.">
        <title>Red Clover (Trifolium pratense) and Zigzag Clover (T. medium) - A Picture of Genomic Similarities and Differences.</title>
        <authorList>
            <person name="Dluhosova J."/>
            <person name="Istvanek J."/>
            <person name="Nedelnik J."/>
            <person name="Repkova J."/>
        </authorList>
    </citation>
    <scope>NUCLEOTIDE SEQUENCE [LARGE SCALE GENOMIC DNA]</scope>
    <source>
        <strain evidence="2">cv. 10/8</strain>
        <tissue evidence="1">Leaf</tissue>
    </source>
</reference>
<sequence>TTAVASVTAFVHCVPGISAKNEA</sequence>
<evidence type="ECO:0000313" key="2">
    <source>
        <dbReference type="Proteomes" id="UP000265520"/>
    </source>
</evidence>
<accession>A0A392UV10</accession>
<dbReference type="EMBL" id="LXQA010978807">
    <property type="protein sequence ID" value="MCI79667.1"/>
    <property type="molecule type" value="Genomic_DNA"/>
</dbReference>
<organism evidence="1 2">
    <name type="scientific">Trifolium medium</name>
    <dbReference type="NCBI Taxonomy" id="97028"/>
    <lineage>
        <taxon>Eukaryota</taxon>
        <taxon>Viridiplantae</taxon>
        <taxon>Streptophyta</taxon>
        <taxon>Embryophyta</taxon>
        <taxon>Tracheophyta</taxon>
        <taxon>Spermatophyta</taxon>
        <taxon>Magnoliopsida</taxon>
        <taxon>eudicotyledons</taxon>
        <taxon>Gunneridae</taxon>
        <taxon>Pentapetalae</taxon>
        <taxon>rosids</taxon>
        <taxon>fabids</taxon>
        <taxon>Fabales</taxon>
        <taxon>Fabaceae</taxon>
        <taxon>Papilionoideae</taxon>
        <taxon>50 kb inversion clade</taxon>
        <taxon>NPAAA clade</taxon>
        <taxon>Hologalegina</taxon>
        <taxon>IRL clade</taxon>
        <taxon>Trifolieae</taxon>
        <taxon>Trifolium</taxon>
    </lineage>
</organism>